<dbReference type="InterPro" id="IPR017853">
    <property type="entry name" value="GH"/>
</dbReference>
<keyword evidence="3" id="KW-0732">Signal</keyword>
<dbReference type="RefSeq" id="WP_311722134.1">
    <property type="nucleotide sequence ID" value="NZ_JAVRFD010000001.1"/>
</dbReference>
<evidence type="ECO:0000313" key="9">
    <source>
        <dbReference type="Proteomes" id="UP001180754"/>
    </source>
</evidence>
<keyword evidence="5" id="KW-0326">Glycosidase</keyword>
<dbReference type="InterPro" id="IPR013780">
    <property type="entry name" value="Glyco_hydro_b"/>
</dbReference>
<comment type="caution">
    <text evidence="8">The sequence shown here is derived from an EMBL/GenBank/DDBJ whole genome shotgun (WGS) entry which is preliminary data.</text>
</comment>
<evidence type="ECO:0000259" key="6">
    <source>
        <dbReference type="Pfam" id="PF01120"/>
    </source>
</evidence>
<evidence type="ECO:0000256" key="4">
    <source>
        <dbReference type="ARBA" id="ARBA00022801"/>
    </source>
</evidence>
<dbReference type="InterPro" id="IPR057739">
    <property type="entry name" value="Glyco_hydro_29_N"/>
</dbReference>
<evidence type="ECO:0000256" key="2">
    <source>
        <dbReference type="ARBA" id="ARBA00012662"/>
    </source>
</evidence>
<proteinExistence type="inferred from homology"/>
<keyword evidence="4" id="KW-0378">Hydrolase</keyword>
<evidence type="ECO:0000259" key="7">
    <source>
        <dbReference type="Pfam" id="PF16757"/>
    </source>
</evidence>
<dbReference type="Pfam" id="PF16757">
    <property type="entry name" value="Fucosidase_C"/>
    <property type="match status" value="1"/>
</dbReference>
<dbReference type="EMBL" id="JAVRFD010000001">
    <property type="protein sequence ID" value="MDT0541845.1"/>
    <property type="molecule type" value="Genomic_DNA"/>
</dbReference>
<dbReference type="InterPro" id="IPR031919">
    <property type="entry name" value="Fucosidase_C"/>
</dbReference>
<dbReference type="PANTHER" id="PTHR10030:SF37">
    <property type="entry name" value="ALPHA-L-FUCOSIDASE-RELATED"/>
    <property type="match status" value="1"/>
</dbReference>
<evidence type="ECO:0000256" key="3">
    <source>
        <dbReference type="ARBA" id="ARBA00022729"/>
    </source>
</evidence>
<dbReference type="SMART" id="SM00812">
    <property type="entry name" value="Alpha_L_fucos"/>
    <property type="match status" value="1"/>
</dbReference>
<evidence type="ECO:0000313" key="8">
    <source>
        <dbReference type="EMBL" id="MDT0541845.1"/>
    </source>
</evidence>
<dbReference type="Pfam" id="PF01120">
    <property type="entry name" value="Alpha_L_fucos"/>
    <property type="match status" value="1"/>
</dbReference>
<gene>
    <name evidence="8" type="ORF">RND15_03810</name>
</gene>
<dbReference type="Gene3D" id="2.60.40.1180">
    <property type="entry name" value="Golgi alpha-mannosidase II"/>
    <property type="match status" value="1"/>
</dbReference>
<feature type="domain" description="Alpha-L-fucosidase C-terminal" evidence="7">
    <location>
        <begin position="423"/>
        <end position="497"/>
    </location>
</feature>
<dbReference type="PANTHER" id="PTHR10030">
    <property type="entry name" value="ALPHA-L-FUCOSIDASE"/>
    <property type="match status" value="1"/>
</dbReference>
<keyword evidence="9" id="KW-1185">Reference proteome</keyword>
<sequence>MSTGPMSDGENYRPDWGSLRGHRVPDWFRDAKLGIWSHWGPQSAARSGDWYARHLYGPYDGTEEFEQERAGRQTAAHRKRYGHPSRFGHKDLCGLWRAEKFDPEALMDRFRRTGARYFVSMAAHCDNFDLWDSAHQPWNAVNVGPRSDIVARWEAAARGAGLRFGVSMHAGSWTWRWLDAAFAADTEGPAAGVPYDGHLTAGDGRGLWWEGLDPRALYGRPRRPGEPPDPEFIDDFYARLRDVTTRHRPELVYLDDSRLPFDDGSVCPAAPPSGRGLEFLADYYNRVPEGVVSIKTVPGRDRGAVLLDVERQQLGDTDPEPWQYDTSIGDWFYCDGYRYKTPDDIVHLLVDTVSKNGCLLLNVPQLPDGTLDDATGAVLDSLGGWVERCGEAVFGTRPWARYGEGPTRVTGERARESALAYTSRDIRFTRAGDALYAFLMAWPDGHDRTVRIRSLGRAAGLLHAPPRRVTLLGASAPARWTVRADALEVTLPERPPTPFVQVLRIDIGEPGADEAGADEAGRTAT</sequence>
<evidence type="ECO:0000256" key="5">
    <source>
        <dbReference type="ARBA" id="ARBA00023295"/>
    </source>
</evidence>
<dbReference type="SUPFAM" id="SSF51445">
    <property type="entry name" value="(Trans)glycosidases"/>
    <property type="match status" value="1"/>
</dbReference>
<evidence type="ECO:0000256" key="1">
    <source>
        <dbReference type="ARBA" id="ARBA00007951"/>
    </source>
</evidence>
<organism evidence="8 9">
    <name type="scientific">Streptomyces lonegramiae</name>
    <dbReference type="NCBI Taxonomy" id="3075524"/>
    <lineage>
        <taxon>Bacteria</taxon>
        <taxon>Bacillati</taxon>
        <taxon>Actinomycetota</taxon>
        <taxon>Actinomycetes</taxon>
        <taxon>Kitasatosporales</taxon>
        <taxon>Streptomycetaceae</taxon>
        <taxon>Streptomyces</taxon>
    </lineage>
</organism>
<dbReference type="InterPro" id="IPR000933">
    <property type="entry name" value="Glyco_hydro_29"/>
</dbReference>
<dbReference type="EC" id="3.2.1.51" evidence="2"/>
<protein>
    <recommendedName>
        <fullName evidence="2">alpha-L-fucosidase</fullName>
        <ecNumber evidence="2">3.2.1.51</ecNumber>
    </recommendedName>
</protein>
<accession>A0ABU2X8G8</accession>
<comment type="similarity">
    <text evidence="1">Belongs to the glycosyl hydrolase 29 family.</text>
</comment>
<dbReference type="Proteomes" id="UP001180754">
    <property type="component" value="Unassembled WGS sequence"/>
</dbReference>
<dbReference type="Gene3D" id="3.20.20.80">
    <property type="entry name" value="Glycosidases"/>
    <property type="match status" value="1"/>
</dbReference>
<reference evidence="8" key="1">
    <citation type="submission" date="2024-05" db="EMBL/GenBank/DDBJ databases">
        <title>30 novel species of actinomycetes from the DSMZ collection.</title>
        <authorList>
            <person name="Nouioui I."/>
        </authorList>
    </citation>
    <scope>NUCLEOTIDE SEQUENCE</scope>
    <source>
        <strain evidence="8">DSM 41529</strain>
    </source>
</reference>
<name>A0ABU2X8G8_9ACTN</name>
<feature type="domain" description="Glycoside hydrolase family 29 N-terminal" evidence="6">
    <location>
        <begin position="8"/>
        <end position="391"/>
    </location>
</feature>